<evidence type="ECO:0000313" key="2">
    <source>
        <dbReference type="Proteomes" id="UP001172109"/>
    </source>
</evidence>
<protein>
    <submittedName>
        <fullName evidence="1">Uncharacterized protein</fullName>
    </submittedName>
</protein>
<name>A0AAP4R156_9BURK</name>
<proteinExistence type="predicted"/>
<organism evidence="1 2">
    <name type="scientific">Burkholderia contaminans</name>
    <dbReference type="NCBI Taxonomy" id="488447"/>
    <lineage>
        <taxon>Bacteria</taxon>
        <taxon>Pseudomonadati</taxon>
        <taxon>Pseudomonadota</taxon>
        <taxon>Betaproteobacteria</taxon>
        <taxon>Burkholderiales</taxon>
        <taxon>Burkholderiaceae</taxon>
        <taxon>Burkholderia</taxon>
        <taxon>Burkholderia cepacia complex</taxon>
    </lineage>
</organism>
<sequence length="69" mass="7444">MIDFDHGAFAKQALDAAVQVSKIIHAARMPRARETGTCIQLCQDSPQRKSPLAFDQRASVLTWSGSSGA</sequence>
<comment type="caution">
    <text evidence="1">The sequence shown here is derived from an EMBL/GenBank/DDBJ whole genome shotgun (WGS) entry which is preliminary data.</text>
</comment>
<dbReference type="Proteomes" id="UP001172109">
    <property type="component" value="Unassembled WGS sequence"/>
</dbReference>
<dbReference type="EMBL" id="JAUJQS010000008">
    <property type="protein sequence ID" value="MDN7565572.1"/>
    <property type="molecule type" value="Genomic_DNA"/>
</dbReference>
<dbReference type="RefSeq" id="WP_075687110.1">
    <property type="nucleotide sequence ID" value="NZ_CADEUY010000007.1"/>
</dbReference>
<accession>A0AAP4R156</accession>
<reference evidence="1" key="1">
    <citation type="submission" date="2023-07" db="EMBL/GenBank/DDBJ databases">
        <title>A collection of bacterial strains from the Burkholderia cepacia Research Laboratory and Repository.</title>
        <authorList>
            <person name="Lipuma J."/>
            <person name="Spilker T."/>
            <person name="Caverly L."/>
        </authorList>
    </citation>
    <scope>NUCLEOTIDE SEQUENCE</scope>
    <source>
        <strain evidence="1">AU44979</strain>
    </source>
</reference>
<gene>
    <name evidence="1" type="ORF">QZM56_13750</name>
</gene>
<dbReference type="AlphaFoldDB" id="A0AAP4R156"/>
<evidence type="ECO:0000313" key="1">
    <source>
        <dbReference type="EMBL" id="MDN7565572.1"/>
    </source>
</evidence>